<dbReference type="EMBL" id="JAANQT010009433">
    <property type="protein sequence ID" value="KAG1277283.1"/>
    <property type="molecule type" value="Genomic_DNA"/>
</dbReference>
<keyword evidence="5 8" id="KW-0812">Transmembrane</keyword>
<dbReference type="PROSITE" id="PS50928">
    <property type="entry name" value="ABC_TM1"/>
    <property type="match status" value="1"/>
</dbReference>
<evidence type="ECO:0000313" key="11">
    <source>
        <dbReference type="Proteomes" id="UP000716291"/>
    </source>
</evidence>
<feature type="transmembrane region" description="Helical" evidence="8">
    <location>
        <begin position="45"/>
        <end position="67"/>
    </location>
</feature>
<dbReference type="Gene3D" id="1.10.3720.10">
    <property type="entry name" value="MetI-like"/>
    <property type="match status" value="1"/>
</dbReference>
<evidence type="ECO:0000256" key="5">
    <source>
        <dbReference type="ARBA" id="ARBA00022692"/>
    </source>
</evidence>
<evidence type="ECO:0000256" key="4">
    <source>
        <dbReference type="ARBA" id="ARBA00022519"/>
    </source>
</evidence>
<keyword evidence="6 8" id="KW-1133">Transmembrane helix</keyword>
<evidence type="ECO:0000256" key="6">
    <source>
        <dbReference type="ARBA" id="ARBA00022989"/>
    </source>
</evidence>
<sequence>MIAYSVRRLPYALRSCVASLQQINVSLEEAAQSLGATRMSTIRRVVVPLMAGGMLAGFVTSFVTAAVELSATIMLVTKDSQAPMSYGIYLYMQSAAGRGPGAALGVLAVAAVAIGTYVSHLLVERAQSRQRPARNEGESA</sequence>
<dbReference type="AlphaFoldDB" id="A0A9P7BJ76"/>
<dbReference type="InterPro" id="IPR000515">
    <property type="entry name" value="MetI-like"/>
</dbReference>
<dbReference type="SUPFAM" id="SSF161098">
    <property type="entry name" value="MetI-like"/>
    <property type="match status" value="1"/>
</dbReference>
<evidence type="ECO:0000256" key="7">
    <source>
        <dbReference type="ARBA" id="ARBA00023136"/>
    </source>
</evidence>
<dbReference type="GO" id="GO:0055085">
    <property type="term" value="P:transmembrane transport"/>
    <property type="evidence" value="ECO:0007669"/>
    <property type="project" value="InterPro"/>
</dbReference>
<proteinExistence type="predicted"/>
<protein>
    <recommendedName>
        <fullName evidence="9">ABC transmembrane type-1 domain-containing protein</fullName>
    </recommendedName>
</protein>
<gene>
    <name evidence="10" type="ORF">G6F64_014731</name>
</gene>
<evidence type="ECO:0000256" key="2">
    <source>
        <dbReference type="ARBA" id="ARBA00022448"/>
    </source>
</evidence>
<comment type="subcellular location">
    <subcellularLocation>
        <location evidence="1">Cell inner membrane</location>
        <topology evidence="1">Multi-pass membrane protein</topology>
    </subcellularLocation>
</comment>
<evidence type="ECO:0000256" key="3">
    <source>
        <dbReference type="ARBA" id="ARBA00022475"/>
    </source>
</evidence>
<keyword evidence="2" id="KW-0813">Transport</keyword>
<keyword evidence="4" id="KW-0997">Cell inner membrane</keyword>
<dbReference type="InterPro" id="IPR035906">
    <property type="entry name" value="MetI-like_sf"/>
</dbReference>
<evidence type="ECO:0000256" key="8">
    <source>
        <dbReference type="SAM" id="Phobius"/>
    </source>
</evidence>
<dbReference type="PANTHER" id="PTHR43357">
    <property type="entry name" value="INNER MEMBRANE ABC TRANSPORTER PERMEASE PROTEIN YDCV"/>
    <property type="match status" value="1"/>
</dbReference>
<dbReference type="GO" id="GO:0005886">
    <property type="term" value="C:plasma membrane"/>
    <property type="evidence" value="ECO:0007669"/>
    <property type="project" value="UniProtKB-SubCell"/>
</dbReference>
<dbReference type="Proteomes" id="UP000716291">
    <property type="component" value="Unassembled WGS sequence"/>
</dbReference>
<dbReference type="PANTHER" id="PTHR43357:SF3">
    <property type="entry name" value="FE(3+)-TRANSPORT SYSTEM PERMEASE PROTEIN FBPB 2"/>
    <property type="match status" value="1"/>
</dbReference>
<accession>A0A9P7BJ76</accession>
<dbReference type="CDD" id="cd06261">
    <property type="entry name" value="TM_PBP2"/>
    <property type="match status" value="1"/>
</dbReference>
<dbReference type="Pfam" id="PF00528">
    <property type="entry name" value="BPD_transp_1"/>
    <property type="match status" value="1"/>
</dbReference>
<evidence type="ECO:0000259" key="9">
    <source>
        <dbReference type="PROSITE" id="PS50928"/>
    </source>
</evidence>
<reference evidence="10" key="1">
    <citation type="journal article" date="2020" name="Microb. Genom.">
        <title>Genetic diversity of clinical and environmental Mucorales isolates obtained from an investigation of mucormycosis cases among solid organ transplant recipients.</title>
        <authorList>
            <person name="Nguyen M.H."/>
            <person name="Kaul D."/>
            <person name="Muto C."/>
            <person name="Cheng S.J."/>
            <person name="Richter R.A."/>
            <person name="Bruno V.M."/>
            <person name="Liu G."/>
            <person name="Beyhan S."/>
            <person name="Sundermann A.J."/>
            <person name="Mounaud S."/>
            <person name="Pasculle A.W."/>
            <person name="Nierman W.C."/>
            <person name="Driscoll E."/>
            <person name="Cumbie R."/>
            <person name="Clancy C.J."/>
            <person name="Dupont C.L."/>
        </authorList>
    </citation>
    <scope>NUCLEOTIDE SEQUENCE</scope>
    <source>
        <strain evidence="10">GL11</strain>
    </source>
</reference>
<organism evidence="10 11">
    <name type="scientific">Rhizopus oryzae</name>
    <name type="common">Mucormycosis agent</name>
    <name type="synonym">Rhizopus arrhizus var. delemar</name>
    <dbReference type="NCBI Taxonomy" id="64495"/>
    <lineage>
        <taxon>Eukaryota</taxon>
        <taxon>Fungi</taxon>
        <taxon>Fungi incertae sedis</taxon>
        <taxon>Mucoromycota</taxon>
        <taxon>Mucoromycotina</taxon>
        <taxon>Mucoromycetes</taxon>
        <taxon>Mucorales</taxon>
        <taxon>Mucorineae</taxon>
        <taxon>Rhizopodaceae</taxon>
        <taxon>Rhizopus</taxon>
    </lineage>
</organism>
<keyword evidence="7 8" id="KW-0472">Membrane</keyword>
<evidence type="ECO:0000313" key="10">
    <source>
        <dbReference type="EMBL" id="KAG1277283.1"/>
    </source>
</evidence>
<name>A0A9P7BJ76_RHIOR</name>
<keyword evidence="11" id="KW-1185">Reference proteome</keyword>
<feature type="domain" description="ABC transmembrane type-1" evidence="9">
    <location>
        <begin position="1"/>
        <end position="119"/>
    </location>
</feature>
<keyword evidence="3" id="KW-1003">Cell membrane</keyword>
<comment type="caution">
    <text evidence="10">The sequence shown here is derived from an EMBL/GenBank/DDBJ whole genome shotgun (WGS) entry which is preliminary data.</text>
</comment>
<feature type="transmembrane region" description="Helical" evidence="8">
    <location>
        <begin position="102"/>
        <end position="123"/>
    </location>
</feature>
<evidence type="ECO:0000256" key="1">
    <source>
        <dbReference type="ARBA" id="ARBA00004429"/>
    </source>
</evidence>